<proteinExistence type="predicted"/>
<protein>
    <submittedName>
        <fullName evidence="2">Unannotated protein</fullName>
    </submittedName>
</protein>
<evidence type="ECO:0000313" key="2">
    <source>
        <dbReference type="EMBL" id="CAB4683619.1"/>
    </source>
</evidence>
<evidence type="ECO:0000259" key="1">
    <source>
        <dbReference type="Pfam" id="PF00884"/>
    </source>
</evidence>
<dbReference type="AlphaFoldDB" id="A0A6J6NBS3"/>
<dbReference type="InterPro" id="IPR052701">
    <property type="entry name" value="GAG_Ulvan_Degrading_Sulfatases"/>
</dbReference>
<sequence length="306" mass="34496">MVNYDAPYLLPPTNLGPDFRNRFYYMFVDKKFDTFPRTAISDEMLSLIRGPDDPNRYSRHMLYNLMRMHNDPASMANVCAQIAIVDDGVGQIIAALKDKNLLEDTIVIYTADQANLFGQHGLWGHTIQTRPSHLYDAAVRIPFIVRHPSLPSNYVSDALCSQIDLPSTVLDMVGTTRQFDQSAGTSFKALLQGEDHQRSEVFFEQEESRGVRTDQFSYWCRLPGAGPNVLFNHNSDPLQTENVADQPEYSHVVAQLHQKVTEFFSQYSDPRYDILNAGQAKGSISSETFLAPLMPEGWTATTTSTT</sequence>
<name>A0A6J6NBS3_9ZZZZ</name>
<dbReference type="PANTHER" id="PTHR43751">
    <property type="entry name" value="SULFATASE"/>
    <property type="match status" value="1"/>
</dbReference>
<dbReference type="PANTHER" id="PTHR43751:SF3">
    <property type="entry name" value="SULFATASE N-TERMINAL DOMAIN-CONTAINING PROTEIN"/>
    <property type="match status" value="1"/>
</dbReference>
<dbReference type="EMBL" id="CAEZWV010000045">
    <property type="protein sequence ID" value="CAB4683619.1"/>
    <property type="molecule type" value="Genomic_DNA"/>
</dbReference>
<dbReference type="InterPro" id="IPR000917">
    <property type="entry name" value="Sulfatase_N"/>
</dbReference>
<dbReference type="SUPFAM" id="SSF53649">
    <property type="entry name" value="Alkaline phosphatase-like"/>
    <property type="match status" value="1"/>
</dbReference>
<organism evidence="2">
    <name type="scientific">freshwater metagenome</name>
    <dbReference type="NCBI Taxonomy" id="449393"/>
    <lineage>
        <taxon>unclassified sequences</taxon>
        <taxon>metagenomes</taxon>
        <taxon>ecological metagenomes</taxon>
    </lineage>
</organism>
<gene>
    <name evidence="2" type="ORF">UFOPK2295_01555</name>
</gene>
<accession>A0A6J6NBS3</accession>
<feature type="domain" description="Sulfatase N-terminal" evidence="1">
    <location>
        <begin position="64"/>
        <end position="174"/>
    </location>
</feature>
<dbReference type="InterPro" id="IPR017850">
    <property type="entry name" value="Alkaline_phosphatase_core_sf"/>
</dbReference>
<reference evidence="2" key="1">
    <citation type="submission" date="2020-05" db="EMBL/GenBank/DDBJ databases">
        <authorList>
            <person name="Chiriac C."/>
            <person name="Salcher M."/>
            <person name="Ghai R."/>
            <person name="Kavagutti S V."/>
        </authorList>
    </citation>
    <scope>NUCLEOTIDE SEQUENCE</scope>
</reference>
<dbReference type="Gene3D" id="3.40.720.10">
    <property type="entry name" value="Alkaline Phosphatase, subunit A"/>
    <property type="match status" value="1"/>
</dbReference>
<dbReference type="Pfam" id="PF00884">
    <property type="entry name" value="Sulfatase"/>
    <property type="match status" value="1"/>
</dbReference>